<evidence type="ECO:0000313" key="7">
    <source>
        <dbReference type="Proteomes" id="UP001331761"/>
    </source>
</evidence>
<organism evidence="6 7">
    <name type="scientific">Trichostrongylus colubriformis</name>
    <name type="common">Black scour worm</name>
    <dbReference type="NCBI Taxonomy" id="6319"/>
    <lineage>
        <taxon>Eukaryota</taxon>
        <taxon>Metazoa</taxon>
        <taxon>Ecdysozoa</taxon>
        <taxon>Nematoda</taxon>
        <taxon>Chromadorea</taxon>
        <taxon>Rhabditida</taxon>
        <taxon>Rhabditina</taxon>
        <taxon>Rhabditomorpha</taxon>
        <taxon>Strongyloidea</taxon>
        <taxon>Trichostrongylidae</taxon>
        <taxon>Trichostrongylus</taxon>
    </lineage>
</organism>
<feature type="transmembrane region" description="Helical" evidence="5">
    <location>
        <begin position="115"/>
        <end position="136"/>
    </location>
</feature>
<comment type="subcellular location">
    <subcellularLocation>
        <location evidence="1">Membrane</location>
        <topology evidence="1">Multi-pass membrane protein</topology>
    </subcellularLocation>
</comment>
<gene>
    <name evidence="6" type="ORF">GCK32_005168</name>
</gene>
<keyword evidence="3 5" id="KW-1133">Transmembrane helix</keyword>
<comment type="caution">
    <text evidence="6">The sequence shown here is derived from an EMBL/GenBank/DDBJ whole genome shotgun (WGS) entry which is preliminary data.</text>
</comment>
<evidence type="ECO:0000256" key="3">
    <source>
        <dbReference type="ARBA" id="ARBA00022989"/>
    </source>
</evidence>
<evidence type="ECO:0000256" key="4">
    <source>
        <dbReference type="ARBA" id="ARBA00023136"/>
    </source>
</evidence>
<dbReference type="Gene3D" id="1.20.1070.10">
    <property type="entry name" value="Rhodopsin 7-helix transmembrane proteins"/>
    <property type="match status" value="1"/>
</dbReference>
<keyword evidence="4 5" id="KW-0472">Membrane</keyword>
<feature type="transmembrane region" description="Helical" evidence="5">
    <location>
        <begin position="7"/>
        <end position="25"/>
    </location>
</feature>
<proteinExistence type="predicted"/>
<dbReference type="PANTHER" id="PTHR31627:SF42">
    <property type="entry name" value="G_PROTEIN_RECEP_F1_2 DOMAIN-CONTAINING PROTEIN-RELATED"/>
    <property type="match status" value="1"/>
</dbReference>
<dbReference type="GO" id="GO:0016020">
    <property type="term" value="C:membrane"/>
    <property type="evidence" value="ECO:0007669"/>
    <property type="project" value="UniProtKB-SubCell"/>
</dbReference>
<dbReference type="AlphaFoldDB" id="A0AAN8IIR5"/>
<name>A0AAN8IIR5_TRICO</name>
<protein>
    <submittedName>
        <fullName evidence="6">Uncharacterized protein</fullName>
    </submittedName>
</protein>
<accession>A0AAN8IIR5</accession>
<evidence type="ECO:0000256" key="1">
    <source>
        <dbReference type="ARBA" id="ARBA00004141"/>
    </source>
</evidence>
<reference evidence="6 7" key="1">
    <citation type="submission" date="2019-10" db="EMBL/GenBank/DDBJ databases">
        <title>Assembly and Annotation for the nematode Trichostrongylus colubriformis.</title>
        <authorList>
            <person name="Martin J."/>
        </authorList>
    </citation>
    <scope>NUCLEOTIDE SEQUENCE [LARGE SCALE GENOMIC DNA]</scope>
    <source>
        <strain evidence="6">G859</strain>
        <tissue evidence="6">Whole worm</tissue>
    </source>
</reference>
<dbReference type="Pfam" id="PF10323">
    <property type="entry name" value="7TM_GPCR_Srv"/>
    <property type="match status" value="1"/>
</dbReference>
<sequence>MPILLQTIAECLLAFFYIFLIIVIVTSKAKVFRNSFFSMFVATGTADVISILSLSFLRLNRELYLGEEYKLVVLVALVSTGTAYIAHMIGNMVIALNRYSAICFAHQYDKTARCIYVAFGMVYAFVSICINLRMFFEWRKMSQSNIGSERKLREKVIELLFLIAFETTT</sequence>
<evidence type="ECO:0000313" key="6">
    <source>
        <dbReference type="EMBL" id="KAK5971913.1"/>
    </source>
</evidence>
<dbReference type="Proteomes" id="UP001331761">
    <property type="component" value="Unassembled WGS sequence"/>
</dbReference>
<dbReference type="PANTHER" id="PTHR31627">
    <property type="entry name" value="SERPENTINE RECEPTOR CLASS GAMMA-RELATED"/>
    <property type="match status" value="1"/>
</dbReference>
<evidence type="ECO:0000256" key="5">
    <source>
        <dbReference type="SAM" id="Phobius"/>
    </source>
</evidence>
<keyword evidence="7" id="KW-1185">Reference proteome</keyword>
<dbReference type="InterPro" id="IPR051119">
    <property type="entry name" value="Nematode_SR-like"/>
</dbReference>
<dbReference type="InterPro" id="IPR019426">
    <property type="entry name" value="7TM_GPCR_serpentine_rcpt_Srv"/>
</dbReference>
<evidence type="ECO:0000256" key="2">
    <source>
        <dbReference type="ARBA" id="ARBA00022692"/>
    </source>
</evidence>
<feature type="transmembrane region" description="Helical" evidence="5">
    <location>
        <begin position="37"/>
        <end position="59"/>
    </location>
</feature>
<feature type="transmembrane region" description="Helical" evidence="5">
    <location>
        <begin position="71"/>
        <end position="95"/>
    </location>
</feature>
<keyword evidence="2 5" id="KW-0812">Transmembrane</keyword>
<dbReference type="EMBL" id="WIXE01017218">
    <property type="protein sequence ID" value="KAK5971913.1"/>
    <property type="molecule type" value="Genomic_DNA"/>
</dbReference>